<sequence>MQWSNRRFMADHQSQGHIITRNFVENQDPRMFLVELPGIYLMQSSGSRTLSSRPRCAITTPGITPSDL</sequence>
<evidence type="ECO:0000313" key="1">
    <source>
        <dbReference type="EMBL" id="KIO01768.1"/>
    </source>
</evidence>
<dbReference type="InParanoid" id="A0A0C3IY74"/>
<reference evidence="1 2" key="1">
    <citation type="submission" date="2014-04" db="EMBL/GenBank/DDBJ databases">
        <authorList>
            <consortium name="DOE Joint Genome Institute"/>
            <person name="Kuo A."/>
            <person name="Kohler A."/>
            <person name="Costa M.D."/>
            <person name="Nagy L.G."/>
            <person name="Floudas D."/>
            <person name="Copeland A."/>
            <person name="Barry K.W."/>
            <person name="Cichocki N."/>
            <person name="Veneault-Fourrey C."/>
            <person name="LaButti K."/>
            <person name="Lindquist E.A."/>
            <person name="Lipzen A."/>
            <person name="Lundell T."/>
            <person name="Morin E."/>
            <person name="Murat C."/>
            <person name="Sun H."/>
            <person name="Tunlid A."/>
            <person name="Henrissat B."/>
            <person name="Grigoriev I.V."/>
            <person name="Hibbett D.S."/>
            <person name="Martin F."/>
            <person name="Nordberg H.P."/>
            <person name="Cantor M.N."/>
            <person name="Hua S.X."/>
        </authorList>
    </citation>
    <scope>NUCLEOTIDE SEQUENCE [LARGE SCALE GENOMIC DNA]</scope>
    <source>
        <strain evidence="1 2">Marx 270</strain>
    </source>
</reference>
<proteinExistence type="predicted"/>
<gene>
    <name evidence="1" type="ORF">M404DRAFT_1002886</name>
</gene>
<keyword evidence="2" id="KW-1185">Reference proteome</keyword>
<dbReference type="EMBL" id="KN831986">
    <property type="protein sequence ID" value="KIO01768.1"/>
    <property type="molecule type" value="Genomic_DNA"/>
</dbReference>
<feature type="non-terminal residue" evidence="1">
    <location>
        <position position="68"/>
    </location>
</feature>
<organism evidence="1 2">
    <name type="scientific">Pisolithus tinctorius Marx 270</name>
    <dbReference type="NCBI Taxonomy" id="870435"/>
    <lineage>
        <taxon>Eukaryota</taxon>
        <taxon>Fungi</taxon>
        <taxon>Dikarya</taxon>
        <taxon>Basidiomycota</taxon>
        <taxon>Agaricomycotina</taxon>
        <taxon>Agaricomycetes</taxon>
        <taxon>Agaricomycetidae</taxon>
        <taxon>Boletales</taxon>
        <taxon>Sclerodermatineae</taxon>
        <taxon>Pisolithaceae</taxon>
        <taxon>Pisolithus</taxon>
    </lineage>
</organism>
<reference evidence="2" key="2">
    <citation type="submission" date="2015-01" db="EMBL/GenBank/DDBJ databases">
        <title>Evolutionary Origins and Diversification of the Mycorrhizal Mutualists.</title>
        <authorList>
            <consortium name="DOE Joint Genome Institute"/>
            <consortium name="Mycorrhizal Genomics Consortium"/>
            <person name="Kohler A."/>
            <person name="Kuo A."/>
            <person name="Nagy L.G."/>
            <person name="Floudas D."/>
            <person name="Copeland A."/>
            <person name="Barry K.W."/>
            <person name="Cichocki N."/>
            <person name="Veneault-Fourrey C."/>
            <person name="LaButti K."/>
            <person name="Lindquist E.A."/>
            <person name="Lipzen A."/>
            <person name="Lundell T."/>
            <person name="Morin E."/>
            <person name="Murat C."/>
            <person name="Riley R."/>
            <person name="Ohm R."/>
            <person name="Sun H."/>
            <person name="Tunlid A."/>
            <person name="Henrissat B."/>
            <person name="Grigoriev I.V."/>
            <person name="Hibbett D.S."/>
            <person name="Martin F."/>
        </authorList>
    </citation>
    <scope>NUCLEOTIDE SEQUENCE [LARGE SCALE GENOMIC DNA]</scope>
    <source>
        <strain evidence="2">Marx 270</strain>
    </source>
</reference>
<dbReference type="Proteomes" id="UP000054217">
    <property type="component" value="Unassembled WGS sequence"/>
</dbReference>
<protein>
    <submittedName>
        <fullName evidence="1">Uncharacterized protein</fullName>
    </submittedName>
</protein>
<dbReference type="AlphaFoldDB" id="A0A0C3IY74"/>
<dbReference type="HOGENOM" id="CLU_2801054_0_0_1"/>
<accession>A0A0C3IY74</accession>
<evidence type="ECO:0000313" key="2">
    <source>
        <dbReference type="Proteomes" id="UP000054217"/>
    </source>
</evidence>
<name>A0A0C3IY74_PISTI</name>